<dbReference type="SUPFAM" id="SSF56801">
    <property type="entry name" value="Acetyl-CoA synthetase-like"/>
    <property type="match status" value="1"/>
</dbReference>
<keyword evidence="2 5" id="KW-0436">Ligase</keyword>
<dbReference type="Pfam" id="PF00501">
    <property type="entry name" value="AMP-binding"/>
    <property type="match status" value="1"/>
</dbReference>
<dbReference type="AlphaFoldDB" id="K1RG25"/>
<dbReference type="InterPro" id="IPR025110">
    <property type="entry name" value="AMP-bd_C"/>
</dbReference>
<evidence type="ECO:0000256" key="1">
    <source>
        <dbReference type="ARBA" id="ARBA00006432"/>
    </source>
</evidence>
<accession>K1RG25</accession>
<gene>
    <name evidence="5" type="ORF">OBE_17447</name>
</gene>
<dbReference type="InterPro" id="IPR020845">
    <property type="entry name" value="AMP-binding_CS"/>
</dbReference>
<comment type="caution">
    <text evidence="5">The sequence shown here is derived from an EMBL/GenBank/DDBJ whole genome shotgun (WGS) entry which is preliminary data.</text>
</comment>
<feature type="domain" description="AMP-binding enzyme C-terminal" evidence="4">
    <location>
        <begin position="519"/>
        <end position="600"/>
    </location>
</feature>
<sequence>MSIKNVSIKEEKLRAFHLRNLALGNIYGPLTGKASVDKPWLKYSSEEEIEESIVESAIGMKHSIAEGMSNSATKYAHLNSSRYIKSDMTYEKSKEMGDMVAKALVASGVKKGDIVTVCLPCVPEFGYFFYAINKVGAISNWIDFRTGEAELVECLNNVNSKLAVTFDGVCEKVNNSIKKHNDTSENKIEQVIKVSPQDSLPLPIATIMNINDKLHKNNSPIKEIEIPYKEFLKKGKDVLDFDPVKFDADDTAVIVYTGGTTGTPKGVELTNKNFNAVVQGYKNSKIDFNKGDSFLHFLPPWTAYGMVIYYLLYQMGVKCIFIPKLDPATYDKLILRERPTHTTGIPKNLDILLGSKNIKANTDLSFFKTAAVGADTMNINTEMKVNTFLEKHGSCAKVIKGYGATEGNGTIATTSNKINKIGSVGIPFIGNNIGIFDIDNNQELTYGQKGEICYCGDSVMKKYYNNDAETKKVLKMHDDGKVWMHSGDIGYIDNDGFLYVVGRIKRMFVRSGFKLFSSEIENAIGSHYAVKNVAAVGVDDSIEGSVPVVSIVLKDEYNKDELRNQILEEINDICKYKLFEYYMPLNYRIVDNIPYTKNGKVDFMTLKKESQEYLKPNTEKNKINVK</sequence>
<evidence type="ECO:0000259" key="4">
    <source>
        <dbReference type="Pfam" id="PF13193"/>
    </source>
</evidence>
<name>K1RG25_9ZZZZ</name>
<protein>
    <submittedName>
        <fullName evidence="5">Long-chain-fatty-acid--CoA ligase</fullName>
    </submittedName>
</protein>
<evidence type="ECO:0000259" key="3">
    <source>
        <dbReference type="Pfam" id="PF00501"/>
    </source>
</evidence>
<feature type="domain" description="AMP-dependent synthetase/ligase" evidence="3">
    <location>
        <begin position="85"/>
        <end position="464"/>
    </location>
</feature>
<dbReference type="InterPro" id="IPR042099">
    <property type="entry name" value="ANL_N_sf"/>
</dbReference>
<dbReference type="Gene3D" id="3.30.300.30">
    <property type="match status" value="1"/>
</dbReference>
<dbReference type="InterPro" id="IPR000873">
    <property type="entry name" value="AMP-dep_synth/lig_dom"/>
</dbReference>
<dbReference type="GO" id="GO:0016405">
    <property type="term" value="F:CoA-ligase activity"/>
    <property type="evidence" value="ECO:0007669"/>
    <property type="project" value="TreeGrafter"/>
</dbReference>
<proteinExistence type="inferred from homology"/>
<dbReference type="PANTHER" id="PTHR24096:SF149">
    <property type="entry name" value="AMP-BINDING DOMAIN-CONTAINING PROTEIN-RELATED"/>
    <property type="match status" value="1"/>
</dbReference>
<dbReference type="PANTHER" id="PTHR24096">
    <property type="entry name" value="LONG-CHAIN-FATTY-ACID--COA LIGASE"/>
    <property type="match status" value="1"/>
</dbReference>
<organism evidence="5">
    <name type="scientific">human gut metagenome</name>
    <dbReference type="NCBI Taxonomy" id="408170"/>
    <lineage>
        <taxon>unclassified sequences</taxon>
        <taxon>metagenomes</taxon>
        <taxon>organismal metagenomes</taxon>
    </lineage>
</organism>
<evidence type="ECO:0000313" key="5">
    <source>
        <dbReference type="EMBL" id="EKC44498.1"/>
    </source>
</evidence>
<dbReference type="PROSITE" id="PS00455">
    <property type="entry name" value="AMP_BINDING"/>
    <property type="match status" value="1"/>
</dbReference>
<dbReference type="EMBL" id="AJWZ01011645">
    <property type="protein sequence ID" value="EKC44498.1"/>
    <property type="molecule type" value="Genomic_DNA"/>
</dbReference>
<dbReference type="Pfam" id="PF13193">
    <property type="entry name" value="AMP-binding_C"/>
    <property type="match status" value="1"/>
</dbReference>
<evidence type="ECO:0000256" key="2">
    <source>
        <dbReference type="ARBA" id="ARBA00022598"/>
    </source>
</evidence>
<dbReference type="InterPro" id="IPR045851">
    <property type="entry name" value="AMP-bd_C_sf"/>
</dbReference>
<reference evidence="5" key="1">
    <citation type="journal article" date="2013" name="Environ. Microbiol.">
        <title>Microbiota from the distal guts of lean and obese adolescents exhibit partial functional redundancy besides clear differences in community structure.</title>
        <authorList>
            <person name="Ferrer M."/>
            <person name="Ruiz A."/>
            <person name="Lanza F."/>
            <person name="Haange S.B."/>
            <person name="Oberbach A."/>
            <person name="Till H."/>
            <person name="Bargiela R."/>
            <person name="Campoy C."/>
            <person name="Segura M.T."/>
            <person name="Richter M."/>
            <person name="von Bergen M."/>
            <person name="Seifert J."/>
            <person name="Suarez A."/>
        </authorList>
    </citation>
    <scope>NUCLEOTIDE SEQUENCE</scope>
</reference>
<comment type="similarity">
    <text evidence="1">Belongs to the ATP-dependent AMP-binding enzyme family.</text>
</comment>
<dbReference type="Gene3D" id="3.40.50.12780">
    <property type="entry name" value="N-terminal domain of ligase-like"/>
    <property type="match status" value="1"/>
</dbReference>